<dbReference type="RefSeq" id="WP_210087695.1">
    <property type="nucleotide sequence ID" value="NZ_JAGGKG010000002.1"/>
</dbReference>
<comment type="similarity">
    <text evidence="1">Belongs to the peptidase S8 family.</text>
</comment>
<dbReference type="InterPro" id="IPR000209">
    <property type="entry name" value="Peptidase_S8/S53_dom"/>
</dbReference>
<dbReference type="Gene3D" id="3.40.50.200">
    <property type="entry name" value="Peptidase S8/S53 domain"/>
    <property type="match status" value="1"/>
</dbReference>
<organism evidence="4 5">
    <name type="scientific">Paenibacillus turicensis</name>
    <dbReference type="NCBI Taxonomy" id="160487"/>
    <lineage>
        <taxon>Bacteria</taxon>
        <taxon>Bacillati</taxon>
        <taxon>Bacillota</taxon>
        <taxon>Bacilli</taxon>
        <taxon>Bacillales</taxon>
        <taxon>Paenibacillaceae</taxon>
        <taxon>Paenibacillus</taxon>
    </lineage>
</organism>
<evidence type="ECO:0000256" key="2">
    <source>
        <dbReference type="ARBA" id="ARBA00022801"/>
    </source>
</evidence>
<keyword evidence="2" id="KW-0378">Hydrolase</keyword>
<dbReference type="Pfam" id="PF00082">
    <property type="entry name" value="Peptidase_S8"/>
    <property type="match status" value="1"/>
</dbReference>
<dbReference type="InterPro" id="IPR036852">
    <property type="entry name" value="Peptidase_S8/S53_dom_sf"/>
</dbReference>
<evidence type="ECO:0000259" key="3">
    <source>
        <dbReference type="Pfam" id="PF00082"/>
    </source>
</evidence>
<feature type="domain" description="Peptidase S8/S53" evidence="3">
    <location>
        <begin position="2"/>
        <end position="146"/>
    </location>
</feature>
<dbReference type="Proteomes" id="UP001519272">
    <property type="component" value="Unassembled WGS sequence"/>
</dbReference>
<comment type="caution">
    <text evidence="4">The sequence shown here is derived from an EMBL/GenBank/DDBJ whole genome shotgun (WGS) entry which is preliminary data.</text>
</comment>
<dbReference type="EMBL" id="JAGGKG010000002">
    <property type="protein sequence ID" value="MBP1904015.1"/>
    <property type="molecule type" value="Genomic_DNA"/>
</dbReference>
<evidence type="ECO:0000313" key="5">
    <source>
        <dbReference type="Proteomes" id="UP001519272"/>
    </source>
</evidence>
<keyword evidence="5" id="KW-1185">Reference proteome</keyword>
<gene>
    <name evidence="4" type="ORF">J2Z32_000632</name>
</gene>
<accession>A0ABS4FN48</accession>
<dbReference type="InterPro" id="IPR023827">
    <property type="entry name" value="Peptidase_S8_Asp-AS"/>
</dbReference>
<dbReference type="PROSITE" id="PS00136">
    <property type="entry name" value="SUBTILASE_ASP"/>
    <property type="match status" value="1"/>
</dbReference>
<sequence>MNIQVAIIDDGINEHFIPFNLHNYEVKEGEVSLINNHFSPNELTHGTICSAIFCHYASNYEIHSLQIMQSGQHKTNVKHLVTALTWCLTHDIQLIHLSLGSIYFDDFKIISQIISELINHNVIIVAACNNKNITTMPASLPGVIGVRCDPLGQLGEGQFYYNDTTIHNIEVVSSCEYTLKDEKLVNAIVKCNSFATPFISATVCNIMQQGFYDIDSIKESLQRKSVESRHIYNFAYYERCIDSSNIIDVPIVTIIDDTNNLARGLIIELIKHFQSDGYHCIGITPQKDDIKNQIYKMKNYWSDSTFDLWTTVRMIYYTTLCDVILMEVRNEKELQELQQQGNVDFHIQITKGREGEKQPLNLHYELPIATFHASVYTTNNLFSISRDLYTKIIKELDRD</sequence>
<reference evidence="4 5" key="1">
    <citation type="submission" date="2021-03" db="EMBL/GenBank/DDBJ databases">
        <title>Genomic Encyclopedia of Type Strains, Phase IV (KMG-IV): sequencing the most valuable type-strain genomes for metagenomic binning, comparative biology and taxonomic classification.</title>
        <authorList>
            <person name="Goeker M."/>
        </authorList>
    </citation>
    <scope>NUCLEOTIDE SEQUENCE [LARGE SCALE GENOMIC DNA]</scope>
    <source>
        <strain evidence="4 5">DSM 14349</strain>
    </source>
</reference>
<evidence type="ECO:0000256" key="1">
    <source>
        <dbReference type="ARBA" id="ARBA00011073"/>
    </source>
</evidence>
<proteinExistence type="inferred from homology"/>
<dbReference type="SUPFAM" id="SSF52743">
    <property type="entry name" value="Subtilisin-like"/>
    <property type="match status" value="1"/>
</dbReference>
<evidence type="ECO:0000313" key="4">
    <source>
        <dbReference type="EMBL" id="MBP1904015.1"/>
    </source>
</evidence>
<protein>
    <recommendedName>
        <fullName evidence="3">Peptidase S8/S53 domain-containing protein</fullName>
    </recommendedName>
</protein>
<name>A0ABS4FN48_9BACL</name>